<organism evidence="2 3">
    <name type="scientific">Ricinus communis</name>
    <name type="common">Castor bean</name>
    <dbReference type="NCBI Taxonomy" id="3988"/>
    <lineage>
        <taxon>Eukaryota</taxon>
        <taxon>Viridiplantae</taxon>
        <taxon>Streptophyta</taxon>
        <taxon>Embryophyta</taxon>
        <taxon>Tracheophyta</taxon>
        <taxon>Spermatophyta</taxon>
        <taxon>Magnoliopsida</taxon>
        <taxon>eudicotyledons</taxon>
        <taxon>Gunneridae</taxon>
        <taxon>Pentapetalae</taxon>
        <taxon>rosids</taxon>
        <taxon>fabids</taxon>
        <taxon>Malpighiales</taxon>
        <taxon>Euphorbiaceae</taxon>
        <taxon>Acalyphoideae</taxon>
        <taxon>Acalypheae</taxon>
        <taxon>Ricinus</taxon>
    </lineage>
</organism>
<gene>
    <name evidence="2" type="ORF">RCOM_1079420</name>
</gene>
<keyword evidence="1" id="KW-1133">Transmembrane helix</keyword>
<evidence type="ECO:0000313" key="3">
    <source>
        <dbReference type="Proteomes" id="UP000008311"/>
    </source>
</evidence>
<reference evidence="3" key="1">
    <citation type="journal article" date="2010" name="Nat. Biotechnol.">
        <title>Draft genome sequence of the oilseed species Ricinus communis.</title>
        <authorList>
            <person name="Chan A.P."/>
            <person name="Crabtree J."/>
            <person name="Zhao Q."/>
            <person name="Lorenzi H."/>
            <person name="Orvis J."/>
            <person name="Puiu D."/>
            <person name="Melake-Berhan A."/>
            <person name="Jones K.M."/>
            <person name="Redman J."/>
            <person name="Chen G."/>
            <person name="Cahoon E.B."/>
            <person name="Gedil M."/>
            <person name="Stanke M."/>
            <person name="Haas B.J."/>
            <person name="Wortman J.R."/>
            <person name="Fraser-Liggett C.M."/>
            <person name="Ravel J."/>
            <person name="Rabinowicz P.D."/>
        </authorList>
    </citation>
    <scope>NUCLEOTIDE SEQUENCE [LARGE SCALE GENOMIC DNA]</scope>
    <source>
        <strain evidence="3">cv. Hale</strain>
    </source>
</reference>
<sequence length="88" mass="10090">MVLPLHDGLFALFLTRDNLFNSWALRTIMDVLTDILGQLFLYVYSITIQICMFILCLWHDRRAENLRAALSRTGVNSGAVDDVMDRAK</sequence>
<accession>B9RMC1</accession>
<dbReference type="InParanoid" id="B9RMC1"/>
<proteinExistence type="predicted"/>
<keyword evidence="3" id="KW-1185">Reference proteome</keyword>
<protein>
    <submittedName>
        <fullName evidence="2">Uncharacterized protein</fullName>
    </submittedName>
</protein>
<keyword evidence="1" id="KW-0812">Transmembrane</keyword>
<dbReference type="Proteomes" id="UP000008311">
    <property type="component" value="Unassembled WGS sequence"/>
</dbReference>
<evidence type="ECO:0000313" key="2">
    <source>
        <dbReference type="EMBL" id="EEF47444.1"/>
    </source>
</evidence>
<name>B9RMC1_RICCO</name>
<dbReference type="EMBL" id="EQ973789">
    <property type="protein sequence ID" value="EEF47444.1"/>
    <property type="molecule type" value="Genomic_DNA"/>
</dbReference>
<feature type="transmembrane region" description="Helical" evidence="1">
    <location>
        <begin position="39"/>
        <end position="58"/>
    </location>
</feature>
<evidence type="ECO:0000256" key="1">
    <source>
        <dbReference type="SAM" id="Phobius"/>
    </source>
</evidence>
<keyword evidence="1" id="KW-0472">Membrane</keyword>
<dbReference type="AlphaFoldDB" id="B9RMC1"/>